<dbReference type="OrthoDB" id="5694214at2"/>
<feature type="domain" description="SusD-like N-terminal" evidence="7">
    <location>
        <begin position="68"/>
        <end position="185"/>
    </location>
</feature>
<dbReference type="Pfam" id="PF07980">
    <property type="entry name" value="SusD_RagB"/>
    <property type="match status" value="1"/>
</dbReference>
<dbReference type="PROSITE" id="PS51257">
    <property type="entry name" value="PROKAR_LIPOPROTEIN"/>
    <property type="match status" value="1"/>
</dbReference>
<dbReference type="InterPro" id="IPR033985">
    <property type="entry name" value="SusD-like_N"/>
</dbReference>
<evidence type="ECO:0000256" key="1">
    <source>
        <dbReference type="ARBA" id="ARBA00004442"/>
    </source>
</evidence>
<dbReference type="SUPFAM" id="SSF48452">
    <property type="entry name" value="TPR-like"/>
    <property type="match status" value="1"/>
</dbReference>
<dbReference type="Gene3D" id="1.25.40.390">
    <property type="match status" value="1"/>
</dbReference>
<reference evidence="9" key="1">
    <citation type="submission" date="2018-01" db="EMBL/GenBank/DDBJ databases">
        <title>Complete genome of Tamlana sp. UJ94.</title>
        <authorList>
            <person name="Jung J."/>
            <person name="Chung D."/>
            <person name="Bae S.S."/>
            <person name="Baek K."/>
        </authorList>
    </citation>
    <scope>NUCLEOTIDE SEQUENCE [LARGE SCALE GENOMIC DNA]</scope>
    <source>
        <strain evidence="9">UJ94</strain>
    </source>
</reference>
<comment type="subcellular location">
    <subcellularLocation>
        <location evidence="1">Cell outer membrane</location>
    </subcellularLocation>
</comment>
<proteinExistence type="inferred from homology"/>
<dbReference type="KEGG" id="taj:C1A40_17070"/>
<evidence type="ECO:0000259" key="7">
    <source>
        <dbReference type="Pfam" id="PF14322"/>
    </source>
</evidence>
<evidence type="ECO:0000256" key="4">
    <source>
        <dbReference type="ARBA" id="ARBA00023136"/>
    </source>
</evidence>
<dbReference type="Proteomes" id="UP000236592">
    <property type="component" value="Chromosome"/>
</dbReference>
<comment type="similarity">
    <text evidence="2">Belongs to the SusD family.</text>
</comment>
<dbReference type="InterPro" id="IPR012944">
    <property type="entry name" value="SusD_RagB_dom"/>
</dbReference>
<organism evidence="8 9">
    <name type="scientific">Pseudotamlana carrageenivorans</name>
    <dbReference type="NCBI Taxonomy" id="2069432"/>
    <lineage>
        <taxon>Bacteria</taxon>
        <taxon>Pseudomonadati</taxon>
        <taxon>Bacteroidota</taxon>
        <taxon>Flavobacteriia</taxon>
        <taxon>Flavobacteriales</taxon>
        <taxon>Flavobacteriaceae</taxon>
        <taxon>Pseudotamlana</taxon>
    </lineage>
</organism>
<evidence type="ECO:0000256" key="3">
    <source>
        <dbReference type="ARBA" id="ARBA00022729"/>
    </source>
</evidence>
<gene>
    <name evidence="8" type="ORF">C1A40_17070</name>
</gene>
<dbReference type="GO" id="GO:0009279">
    <property type="term" value="C:cell outer membrane"/>
    <property type="evidence" value="ECO:0007669"/>
    <property type="project" value="UniProtKB-SubCell"/>
</dbReference>
<dbReference type="Pfam" id="PF14322">
    <property type="entry name" value="SusD-like_3"/>
    <property type="match status" value="1"/>
</dbReference>
<keyword evidence="4" id="KW-0472">Membrane</keyword>
<evidence type="ECO:0000256" key="5">
    <source>
        <dbReference type="ARBA" id="ARBA00023237"/>
    </source>
</evidence>
<evidence type="ECO:0000313" key="8">
    <source>
        <dbReference type="EMBL" id="AUS07386.1"/>
    </source>
</evidence>
<evidence type="ECO:0000313" key="9">
    <source>
        <dbReference type="Proteomes" id="UP000236592"/>
    </source>
</evidence>
<sequence>MKIKNIIATCSLVMFASCSEDFMEPDSISTFDNNYIYSNVDDARNGVNAAYSYFNQDAFRSRLSNNMTGNTDIEHSSGWGSQSDRYQIWNLDANPANRDLDIVWSNAYKAIRDANISIEGIKNSGKLNSSDSTERGTFYQLLGEAYTLRAYWYSMLSFYFGDVPYVVDAPVAGADFFLPKTHRNTILSGEIQNLIEIEEHMKWSEQTRFGIEQVNREYTLGMIARLALQRGGYYLTPELTMVRDADYLEYYRIAKTYAAKLMSLKDRELPKDFRQIFLDQVKFQQPSENGEILFEVPFSLNSGDVGWNIGITVEGGPTSSHDFGSGNNYMAMPPSYYLSFDSDDLRRDITCGLYKINVNFEKEFVDRPLNISQGKWSRADLTNPPGASSAKSTGINWPMMRYADVILMFSEAENELNGPTMEAQNALRRVRERAFDQSTWTEDVDQYLASVSTSKEAFFEAIVDERAWEFGGEMIRKYELIRWGIYSEKMRETVETLKNLADDAYNGTTQYPDYMYWKIDENGEFVILNPDRKIVPPDDSWTRVSFLLELHDDDLTYKEWVTRDWANHIDEGPMPGVARYIFPIPTIAIENSQGTLKNDGYAFK</sequence>
<name>A0A2I7SNA8_9FLAO</name>
<dbReference type="InterPro" id="IPR011990">
    <property type="entry name" value="TPR-like_helical_dom_sf"/>
</dbReference>
<keyword evidence="3" id="KW-0732">Signal</keyword>
<protein>
    <submittedName>
        <fullName evidence="8">RagB/SusD family nutrient uptake outer membrane protein</fullName>
    </submittedName>
</protein>
<evidence type="ECO:0000256" key="2">
    <source>
        <dbReference type="ARBA" id="ARBA00006275"/>
    </source>
</evidence>
<accession>A0A2I7SNA8</accession>
<evidence type="ECO:0000259" key="6">
    <source>
        <dbReference type="Pfam" id="PF07980"/>
    </source>
</evidence>
<keyword evidence="5" id="KW-0998">Cell outer membrane</keyword>
<dbReference type="EMBL" id="CP025938">
    <property type="protein sequence ID" value="AUS07386.1"/>
    <property type="molecule type" value="Genomic_DNA"/>
</dbReference>
<feature type="domain" description="RagB/SusD" evidence="6">
    <location>
        <begin position="375"/>
        <end position="601"/>
    </location>
</feature>
<dbReference type="RefSeq" id="WP_102997256.1">
    <property type="nucleotide sequence ID" value="NZ_CP025938.1"/>
</dbReference>
<keyword evidence="9" id="KW-1185">Reference proteome</keyword>
<dbReference type="AlphaFoldDB" id="A0A2I7SNA8"/>